<organism evidence="1 2">
    <name type="scientific">Shewanella morhuae</name>
    <dbReference type="NCBI Taxonomy" id="365591"/>
    <lineage>
        <taxon>Bacteria</taxon>
        <taxon>Pseudomonadati</taxon>
        <taxon>Pseudomonadota</taxon>
        <taxon>Gammaproteobacteria</taxon>
        <taxon>Alteromonadales</taxon>
        <taxon>Shewanellaceae</taxon>
        <taxon>Shewanella</taxon>
    </lineage>
</organism>
<protein>
    <submittedName>
        <fullName evidence="1">Uncharacterized protein</fullName>
    </submittedName>
</protein>
<gene>
    <name evidence="1" type="ORF">NCTC10736_04074</name>
</gene>
<dbReference type="AlphaFoldDB" id="A0A380BZI6"/>
<dbReference type="EMBL" id="UGYV01000004">
    <property type="protein sequence ID" value="SUJ09975.1"/>
    <property type="molecule type" value="Genomic_DNA"/>
</dbReference>
<evidence type="ECO:0000313" key="1">
    <source>
        <dbReference type="EMBL" id="SUJ09975.1"/>
    </source>
</evidence>
<name>A0A380BZI6_9GAMM</name>
<proteinExistence type="predicted"/>
<sequence>MENNFAVNGDLNCLSDILMNVERLAKEFAFNLEFVCISDFFEANHNVYAEVLHYFGMLSYFLNRSSQLNLPSKVVNRVKSSHKFLNDSFVCGRNGNTLLTDNCSVWLGNH</sequence>
<evidence type="ECO:0000313" key="2">
    <source>
        <dbReference type="Proteomes" id="UP000255061"/>
    </source>
</evidence>
<accession>A0A380BZI6</accession>
<reference evidence="1 2" key="1">
    <citation type="submission" date="2018-06" db="EMBL/GenBank/DDBJ databases">
        <authorList>
            <consortium name="Pathogen Informatics"/>
            <person name="Doyle S."/>
        </authorList>
    </citation>
    <scope>NUCLEOTIDE SEQUENCE [LARGE SCALE GENOMIC DNA]</scope>
    <source>
        <strain evidence="1 2">NCTC10736</strain>
    </source>
</reference>
<dbReference type="Proteomes" id="UP000255061">
    <property type="component" value="Unassembled WGS sequence"/>
</dbReference>